<dbReference type="Pfam" id="PF09683">
    <property type="entry name" value="Lactococcin_972"/>
    <property type="match status" value="1"/>
</dbReference>
<proteinExistence type="predicted"/>
<name>A0AA41PZR8_9ACTN</name>
<protein>
    <submittedName>
        <fullName evidence="1">Lactococcin 972 family bacteriocin</fullName>
    </submittedName>
</protein>
<comment type="caution">
    <text evidence="1">The sequence shown here is derived from an EMBL/GenBank/DDBJ whole genome shotgun (WGS) entry which is preliminary data.</text>
</comment>
<evidence type="ECO:0000313" key="2">
    <source>
        <dbReference type="Proteomes" id="UP001165378"/>
    </source>
</evidence>
<dbReference type="RefSeq" id="WP_235052495.1">
    <property type="nucleotide sequence ID" value="NZ_JAKFHA010000006.1"/>
</dbReference>
<accession>A0AA41PZR8</accession>
<dbReference type="Proteomes" id="UP001165378">
    <property type="component" value="Unassembled WGS sequence"/>
</dbReference>
<keyword evidence="2" id="KW-1185">Reference proteome</keyword>
<dbReference type="AlphaFoldDB" id="A0AA41PZR8"/>
<sequence length="79" mass="8340">MAPRIVEDVGGGTWNHGTASADSLNKSCYSNYVHPKKDHSSTAIMASGNDKGYAKPGAWSKASVTAGAAHTCYAYWAVY</sequence>
<reference evidence="1" key="1">
    <citation type="submission" date="2022-01" db="EMBL/GenBank/DDBJ databases">
        <title>Genome-Based Taxonomic Classification of the Phylum Actinobacteria.</title>
        <authorList>
            <person name="Gao Y."/>
        </authorList>
    </citation>
    <scope>NUCLEOTIDE SEQUENCE</scope>
    <source>
        <strain evidence="1">KLBMP 8922</strain>
    </source>
</reference>
<dbReference type="EMBL" id="JAKFHA010000006">
    <property type="protein sequence ID" value="MCF2528335.1"/>
    <property type="molecule type" value="Genomic_DNA"/>
</dbReference>
<dbReference type="InterPro" id="IPR006540">
    <property type="entry name" value="Lactococcin_972"/>
</dbReference>
<dbReference type="NCBIfam" id="TIGR01653">
    <property type="entry name" value="lactococcin_972"/>
    <property type="match status" value="1"/>
</dbReference>
<organism evidence="1 2">
    <name type="scientific">Yinghuangia soli</name>
    <dbReference type="NCBI Taxonomy" id="2908204"/>
    <lineage>
        <taxon>Bacteria</taxon>
        <taxon>Bacillati</taxon>
        <taxon>Actinomycetota</taxon>
        <taxon>Actinomycetes</taxon>
        <taxon>Kitasatosporales</taxon>
        <taxon>Streptomycetaceae</taxon>
        <taxon>Yinghuangia</taxon>
    </lineage>
</organism>
<evidence type="ECO:0000313" key="1">
    <source>
        <dbReference type="EMBL" id="MCF2528335.1"/>
    </source>
</evidence>
<dbReference type="Gene3D" id="2.60.40.2850">
    <property type="match status" value="1"/>
</dbReference>
<gene>
    <name evidence="1" type="ORF">LZ495_14060</name>
</gene>